<keyword evidence="3" id="KW-1185">Reference proteome</keyword>
<feature type="region of interest" description="Disordered" evidence="1">
    <location>
        <begin position="1"/>
        <end position="36"/>
    </location>
</feature>
<reference evidence="3" key="1">
    <citation type="submission" date="2017-08" db="EMBL/GenBank/DDBJ databases">
        <authorList>
            <person name="Varghese N."/>
            <person name="Submissions S."/>
        </authorList>
    </citation>
    <scope>NUCLEOTIDE SEQUENCE [LARGE SCALE GENOMIC DNA]</scope>
    <source>
        <strain evidence="3">USBA17B2</strain>
    </source>
</reference>
<feature type="compositionally biased region" description="Basic and acidic residues" evidence="1">
    <location>
        <begin position="18"/>
        <end position="36"/>
    </location>
</feature>
<sequence>PEDLDRHTADDGLAGTGTDERTDLAADDPRRDGDTV</sequence>
<dbReference type="Proteomes" id="UP000219688">
    <property type="component" value="Unassembled WGS sequence"/>
</dbReference>
<proteinExistence type="predicted"/>
<name>A0A285VXW6_9MICO</name>
<feature type="compositionally biased region" description="Basic and acidic residues" evidence="1">
    <location>
        <begin position="1"/>
        <end position="10"/>
    </location>
</feature>
<organism evidence="2 3">
    <name type="scientific">Ornithinimicrobium cerasi</name>
    <dbReference type="NCBI Taxonomy" id="2248773"/>
    <lineage>
        <taxon>Bacteria</taxon>
        <taxon>Bacillati</taxon>
        <taxon>Actinomycetota</taxon>
        <taxon>Actinomycetes</taxon>
        <taxon>Micrococcales</taxon>
        <taxon>Ornithinimicrobiaceae</taxon>
        <taxon>Ornithinimicrobium</taxon>
    </lineage>
</organism>
<dbReference type="AlphaFoldDB" id="A0A285VXW6"/>
<accession>A0A285VXW6</accession>
<evidence type="ECO:0000313" key="3">
    <source>
        <dbReference type="Proteomes" id="UP000219688"/>
    </source>
</evidence>
<gene>
    <name evidence="2" type="ORF">SAMN05421879_1397</name>
</gene>
<feature type="non-terminal residue" evidence="2">
    <location>
        <position position="1"/>
    </location>
</feature>
<dbReference type="EMBL" id="OBQK01000039">
    <property type="protein sequence ID" value="SOC58438.1"/>
    <property type="molecule type" value="Genomic_DNA"/>
</dbReference>
<protein>
    <submittedName>
        <fullName evidence="2">Uncharacterized protein</fullName>
    </submittedName>
</protein>
<evidence type="ECO:0000313" key="2">
    <source>
        <dbReference type="EMBL" id="SOC58438.1"/>
    </source>
</evidence>
<evidence type="ECO:0000256" key="1">
    <source>
        <dbReference type="SAM" id="MobiDB-lite"/>
    </source>
</evidence>